<evidence type="ECO:0000256" key="5">
    <source>
        <dbReference type="ARBA" id="ARBA00023136"/>
    </source>
</evidence>
<dbReference type="PROSITE" id="PS00216">
    <property type="entry name" value="SUGAR_TRANSPORT_1"/>
    <property type="match status" value="1"/>
</dbReference>
<feature type="transmembrane region" description="Helical" evidence="6">
    <location>
        <begin position="72"/>
        <end position="91"/>
    </location>
</feature>
<dbReference type="AlphaFoldDB" id="A0AA39WD52"/>
<dbReference type="Gene3D" id="1.20.1250.20">
    <property type="entry name" value="MFS general substrate transporter like domains"/>
    <property type="match status" value="2"/>
</dbReference>
<evidence type="ECO:0000256" key="6">
    <source>
        <dbReference type="SAM" id="Phobius"/>
    </source>
</evidence>
<feature type="transmembrane region" description="Helical" evidence="6">
    <location>
        <begin position="313"/>
        <end position="330"/>
    </location>
</feature>
<feature type="signal peptide" evidence="7">
    <location>
        <begin position="1"/>
        <end position="19"/>
    </location>
</feature>
<feature type="transmembrane region" description="Helical" evidence="6">
    <location>
        <begin position="43"/>
        <end position="65"/>
    </location>
</feature>
<evidence type="ECO:0000313" key="10">
    <source>
        <dbReference type="Proteomes" id="UP001174934"/>
    </source>
</evidence>
<dbReference type="GO" id="GO:0022857">
    <property type="term" value="F:transmembrane transporter activity"/>
    <property type="evidence" value="ECO:0007669"/>
    <property type="project" value="InterPro"/>
</dbReference>
<reference evidence="9" key="1">
    <citation type="submission" date="2023-06" db="EMBL/GenBank/DDBJ databases">
        <title>Genome-scale phylogeny and comparative genomics of the fungal order Sordariales.</title>
        <authorList>
            <consortium name="Lawrence Berkeley National Laboratory"/>
            <person name="Hensen N."/>
            <person name="Bonometti L."/>
            <person name="Westerberg I."/>
            <person name="Brannstrom I.O."/>
            <person name="Guillou S."/>
            <person name="Cros-Aarteil S."/>
            <person name="Calhoun S."/>
            <person name="Haridas S."/>
            <person name="Kuo A."/>
            <person name="Mondo S."/>
            <person name="Pangilinan J."/>
            <person name="Riley R."/>
            <person name="LaButti K."/>
            <person name="Andreopoulos B."/>
            <person name="Lipzen A."/>
            <person name="Chen C."/>
            <person name="Yanf M."/>
            <person name="Daum C."/>
            <person name="Ng V."/>
            <person name="Clum A."/>
            <person name="Steindorff A."/>
            <person name="Ohm R."/>
            <person name="Martin F."/>
            <person name="Silar P."/>
            <person name="Natvig D."/>
            <person name="Lalanne C."/>
            <person name="Gautier V."/>
            <person name="Ament-velasquez S.L."/>
            <person name="Kruys A."/>
            <person name="Hutchinson M.I."/>
            <person name="Powell A.J."/>
            <person name="Barry K."/>
            <person name="Miller A.N."/>
            <person name="Grigoriev I.V."/>
            <person name="Debuchy R."/>
            <person name="Gladieux P."/>
            <person name="Thoren M.H."/>
            <person name="Johannesson H."/>
        </authorList>
    </citation>
    <scope>NUCLEOTIDE SEQUENCE</scope>
    <source>
        <strain evidence="9">SMH3391-2</strain>
    </source>
</reference>
<dbReference type="InterPro" id="IPR020846">
    <property type="entry name" value="MFS_dom"/>
</dbReference>
<protein>
    <submittedName>
        <fullName evidence="9">Major facilitator superfamily domain-containing protein</fullName>
    </submittedName>
</protein>
<feature type="transmembrane region" description="Helical" evidence="6">
    <location>
        <begin position="229"/>
        <end position="251"/>
    </location>
</feature>
<feature type="transmembrane region" description="Helical" evidence="6">
    <location>
        <begin position="158"/>
        <end position="180"/>
    </location>
</feature>
<feature type="transmembrane region" description="Helical" evidence="6">
    <location>
        <begin position="366"/>
        <end position="384"/>
    </location>
</feature>
<keyword evidence="3 6" id="KW-0812">Transmembrane</keyword>
<feature type="transmembrane region" description="Helical" evidence="6">
    <location>
        <begin position="97"/>
        <end position="118"/>
    </location>
</feature>
<evidence type="ECO:0000256" key="2">
    <source>
        <dbReference type="ARBA" id="ARBA00022448"/>
    </source>
</evidence>
<sequence length="510" mass="54103">MTPRRFLAFTALALMFVSAQAPLYLFASVPVYIYRDVHGADHWIWFVSANLLATAAISPFVGTLSDVFGRRWVAVMGTVFVIAGQILSSLATYMDPFIGGMTLTGVGAGISELTAIAGTAELAPVSKRGYYVALMVLTILPILPACLWAQLIASHATWRYIGVFAGGLSVVCLAMTLLFYSPPKPAVQLDSRAKWALLRRVDVVGGLLSVAGLALFEVGVLGGGYEHPWSSAVVLVPLILGVVFVAAFVAWEVWGAKYPMVPRRLGEAPRTLVLTIVITFISGANFFSVLMIWPTQAYAVYGDDPIQVGIRGMPFAFGVLGGACISLALISKLRGNIKWIIFGSSCLMTAGCGALAAATIDNINTVYALLFISGLGVGGLVVPASTITTLICPDDLIATITALTIAIRLVGGAIGYAIYYNVFVNRLLPTLTEMVGTACFANGITDVGLITEIIGLVGFSLVREVYALPGVTTEQADAIMAAGHQAFADSYPRIYYDISGFINDQVAVKL</sequence>
<evidence type="ECO:0000256" key="7">
    <source>
        <dbReference type="SAM" id="SignalP"/>
    </source>
</evidence>
<organism evidence="9 10">
    <name type="scientific">Bombardia bombarda</name>
    <dbReference type="NCBI Taxonomy" id="252184"/>
    <lineage>
        <taxon>Eukaryota</taxon>
        <taxon>Fungi</taxon>
        <taxon>Dikarya</taxon>
        <taxon>Ascomycota</taxon>
        <taxon>Pezizomycotina</taxon>
        <taxon>Sordariomycetes</taxon>
        <taxon>Sordariomycetidae</taxon>
        <taxon>Sordariales</taxon>
        <taxon>Lasiosphaeriaceae</taxon>
        <taxon>Bombardia</taxon>
    </lineage>
</organism>
<feature type="domain" description="Major facilitator superfamily (MFS) profile" evidence="8">
    <location>
        <begin position="6"/>
        <end position="466"/>
    </location>
</feature>
<dbReference type="GO" id="GO:0005886">
    <property type="term" value="C:plasma membrane"/>
    <property type="evidence" value="ECO:0007669"/>
    <property type="project" value="TreeGrafter"/>
</dbReference>
<evidence type="ECO:0000256" key="1">
    <source>
        <dbReference type="ARBA" id="ARBA00004141"/>
    </source>
</evidence>
<feature type="transmembrane region" description="Helical" evidence="6">
    <location>
        <begin position="396"/>
        <end position="419"/>
    </location>
</feature>
<name>A0AA39WD52_9PEZI</name>
<feature type="transmembrane region" description="Helical" evidence="6">
    <location>
        <begin position="339"/>
        <end position="360"/>
    </location>
</feature>
<comment type="subcellular location">
    <subcellularLocation>
        <location evidence="1">Membrane</location>
        <topology evidence="1">Multi-pass membrane protein</topology>
    </subcellularLocation>
</comment>
<accession>A0AA39WD52</accession>
<dbReference type="InterPro" id="IPR005829">
    <property type="entry name" value="Sugar_transporter_CS"/>
</dbReference>
<keyword evidence="2" id="KW-0813">Transport</keyword>
<comment type="caution">
    <text evidence="9">The sequence shown here is derived from an EMBL/GenBank/DDBJ whole genome shotgun (WGS) entry which is preliminary data.</text>
</comment>
<feature type="transmembrane region" description="Helical" evidence="6">
    <location>
        <begin position="272"/>
        <end position="293"/>
    </location>
</feature>
<proteinExistence type="predicted"/>
<feature type="transmembrane region" description="Helical" evidence="6">
    <location>
        <begin position="130"/>
        <end position="152"/>
    </location>
</feature>
<dbReference type="EMBL" id="JAULSR010000008">
    <property type="protein sequence ID" value="KAK0613136.1"/>
    <property type="molecule type" value="Genomic_DNA"/>
</dbReference>
<evidence type="ECO:0000313" key="9">
    <source>
        <dbReference type="EMBL" id="KAK0613136.1"/>
    </source>
</evidence>
<keyword evidence="5 6" id="KW-0472">Membrane</keyword>
<dbReference type="Proteomes" id="UP001174934">
    <property type="component" value="Unassembled WGS sequence"/>
</dbReference>
<evidence type="ECO:0000259" key="8">
    <source>
        <dbReference type="PROSITE" id="PS50850"/>
    </source>
</evidence>
<dbReference type="InterPro" id="IPR010573">
    <property type="entry name" value="MFS_Str1/Tri12-like"/>
</dbReference>
<evidence type="ECO:0000256" key="4">
    <source>
        <dbReference type="ARBA" id="ARBA00022989"/>
    </source>
</evidence>
<feature type="transmembrane region" description="Helical" evidence="6">
    <location>
        <begin position="201"/>
        <end position="223"/>
    </location>
</feature>
<keyword evidence="4 6" id="KW-1133">Transmembrane helix</keyword>
<keyword evidence="10" id="KW-1185">Reference proteome</keyword>
<dbReference type="SUPFAM" id="SSF103473">
    <property type="entry name" value="MFS general substrate transporter"/>
    <property type="match status" value="1"/>
</dbReference>
<dbReference type="Pfam" id="PF06609">
    <property type="entry name" value="TRI12"/>
    <property type="match status" value="1"/>
</dbReference>
<keyword evidence="7" id="KW-0732">Signal</keyword>
<dbReference type="InterPro" id="IPR036259">
    <property type="entry name" value="MFS_trans_sf"/>
</dbReference>
<dbReference type="PANTHER" id="PTHR23501:SF109">
    <property type="entry name" value="MAJOR FACILITATOR SUPERFAMILY (MFS) PROFILE DOMAIN-CONTAINING PROTEIN-RELATED"/>
    <property type="match status" value="1"/>
</dbReference>
<dbReference type="PANTHER" id="PTHR23501">
    <property type="entry name" value="MAJOR FACILITATOR SUPERFAMILY"/>
    <property type="match status" value="1"/>
</dbReference>
<evidence type="ECO:0000256" key="3">
    <source>
        <dbReference type="ARBA" id="ARBA00022692"/>
    </source>
</evidence>
<dbReference type="PROSITE" id="PS50850">
    <property type="entry name" value="MFS"/>
    <property type="match status" value="1"/>
</dbReference>
<gene>
    <name evidence="9" type="ORF">B0T17DRAFT_593333</name>
</gene>
<feature type="chain" id="PRO_5041288463" evidence="7">
    <location>
        <begin position="20"/>
        <end position="510"/>
    </location>
</feature>